<feature type="coiled-coil region" evidence="4">
    <location>
        <begin position="1074"/>
        <end position="1122"/>
    </location>
</feature>
<feature type="coiled-coil region" evidence="4">
    <location>
        <begin position="777"/>
        <end position="846"/>
    </location>
</feature>
<comment type="similarity">
    <text evidence="1">Belongs to the SMC family. SbcC subfamily.</text>
</comment>
<evidence type="ECO:0000256" key="1">
    <source>
        <dbReference type="ARBA" id="ARBA00006930"/>
    </source>
</evidence>
<feature type="domain" description="Rad50/SbcC-type AAA" evidence="6">
    <location>
        <begin position="6"/>
        <end position="245"/>
    </location>
</feature>
<dbReference type="InterPro" id="IPR027417">
    <property type="entry name" value="P-loop_NTPase"/>
</dbReference>
<evidence type="ECO:0000259" key="6">
    <source>
        <dbReference type="Pfam" id="PF13476"/>
    </source>
</evidence>
<evidence type="ECO:0000313" key="7">
    <source>
        <dbReference type="EMBL" id="PTQ52588.1"/>
    </source>
</evidence>
<dbReference type="PANTHER" id="PTHR32114:SF2">
    <property type="entry name" value="ABC TRANSPORTER ABCH.3"/>
    <property type="match status" value="1"/>
</dbReference>
<feature type="coiled-coil region" evidence="4">
    <location>
        <begin position="499"/>
        <end position="526"/>
    </location>
</feature>
<keyword evidence="7" id="KW-0269">Exonuclease</keyword>
<gene>
    <name evidence="7" type="ORF">BLITH_0767</name>
</gene>
<keyword evidence="7" id="KW-0378">Hydrolase</keyword>
<comment type="caution">
    <text evidence="7">The sequence shown here is derived from an EMBL/GenBank/DDBJ whole genome shotgun (WGS) entry which is preliminary data.</text>
</comment>
<reference evidence="7 8" key="1">
    <citation type="submission" date="2017-08" db="EMBL/GenBank/DDBJ databases">
        <title>Burning lignite coal seam in the remote Altai Mountains harbors a hydrogen-driven thermophilic microbial community.</title>
        <authorList>
            <person name="Kadnikov V.V."/>
            <person name="Mardanov A.V."/>
            <person name="Ivasenko D."/>
            <person name="Beletsky A.V."/>
            <person name="Karnachuk O.V."/>
            <person name="Ravin N.V."/>
        </authorList>
    </citation>
    <scope>NUCLEOTIDE SEQUENCE [LARGE SCALE GENOMIC DNA]</scope>
    <source>
        <strain evidence="7">AL31</strain>
    </source>
</reference>
<feature type="coiled-coil region" evidence="4">
    <location>
        <begin position="188"/>
        <end position="459"/>
    </location>
</feature>
<dbReference type="PANTHER" id="PTHR32114">
    <property type="entry name" value="ABC TRANSPORTER ABCH.3"/>
    <property type="match status" value="1"/>
</dbReference>
<keyword evidence="7" id="KW-0540">Nuclease</keyword>
<name>A0A2T5G8Y1_9BACL</name>
<evidence type="ECO:0000256" key="2">
    <source>
        <dbReference type="ARBA" id="ARBA00011322"/>
    </source>
</evidence>
<evidence type="ECO:0000256" key="5">
    <source>
        <dbReference type="SAM" id="MobiDB-lite"/>
    </source>
</evidence>
<feature type="coiled-coil region" evidence="4">
    <location>
        <begin position="716"/>
        <end position="743"/>
    </location>
</feature>
<dbReference type="InterPro" id="IPR038729">
    <property type="entry name" value="Rad50/SbcC_AAA"/>
</dbReference>
<dbReference type="Pfam" id="PF13476">
    <property type="entry name" value="AAA_23"/>
    <property type="match status" value="1"/>
</dbReference>
<feature type="coiled-coil region" evidence="4">
    <location>
        <begin position="907"/>
        <end position="973"/>
    </location>
</feature>
<dbReference type="EMBL" id="PEBW01000002">
    <property type="protein sequence ID" value="PTQ52588.1"/>
    <property type="molecule type" value="Genomic_DNA"/>
</dbReference>
<proteinExistence type="inferred from homology"/>
<dbReference type="SUPFAM" id="SSF52540">
    <property type="entry name" value="P-loop containing nucleoside triphosphate hydrolases"/>
    <property type="match status" value="2"/>
</dbReference>
<dbReference type="GO" id="GO:0016887">
    <property type="term" value="F:ATP hydrolysis activity"/>
    <property type="evidence" value="ECO:0007669"/>
    <property type="project" value="InterPro"/>
</dbReference>
<evidence type="ECO:0000256" key="4">
    <source>
        <dbReference type="SAM" id="Coils"/>
    </source>
</evidence>
<feature type="region of interest" description="Disordered" evidence="5">
    <location>
        <begin position="564"/>
        <end position="586"/>
    </location>
</feature>
<organism evidence="7 8">
    <name type="scientific">Brockia lithotrophica</name>
    <dbReference type="NCBI Taxonomy" id="933949"/>
    <lineage>
        <taxon>Bacteria</taxon>
        <taxon>Bacillati</taxon>
        <taxon>Bacillota</taxon>
        <taxon>Bacilli</taxon>
        <taxon>Bacillales</taxon>
        <taxon>Bacillales Family X. Incertae Sedis</taxon>
        <taxon>Brockia</taxon>
    </lineage>
</organism>
<evidence type="ECO:0000256" key="3">
    <source>
        <dbReference type="ARBA" id="ARBA00013368"/>
    </source>
</evidence>
<feature type="region of interest" description="Disordered" evidence="5">
    <location>
        <begin position="646"/>
        <end position="692"/>
    </location>
</feature>
<protein>
    <recommendedName>
        <fullName evidence="3">Nuclease SbcCD subunit C</fullName>
    </recommendedName>
</protein>
<evidence type="ECO:0000313" key="8">
    <source>
        <dbReference type="Proteomes" id="UP000244016"/>
    </source>
</evidence>
<dbReference type="GO" id="GO:0004527">
    <property type="term" value="F:exonuclease activity"/>
    <property type="evidence" value="ECO:0007669"/>
    <property type="project" value="UniProtKB-KW"/>
</dbReference>
<keyword evidence="4" id="KW-0175">Coiled coil</keyword>
<dbReference type="GO" id="GO:0006302">
    <property type="term" value="P:double-strand break repair"/>
    <property type="evidence" value="ECO:0007669"/>
    <property type="project" value="InterPro"/>
</dbReference>
<dbReference type="Pfam" id="PF13558">
    <property type="entry name" value="SbcC_Walker_B"/>
    <property type="match status" value="1"/>
</dbReference>
<accession>A0A2T5G8Y1</accession>
<dbReference type="Proteomes" id="UP000244016">
    <property type="component" value="Unassembled WGS sequence"/>
</dbReference>
<sequence length="1294" mass="146818">MRPYHLRLDGIHSYADPAEVDFSRLKSGVFGIFGPTGSGKSTLLDAITLALYGSVDRSSRSRGVIHVAREEASVAFTFSLEEGGREVLYRVEREFRRNPGADPYSVATRAARLLRREAESSRWVPLADRVRDVDAAVRRLLGLHEDDFLRSVILPQGRFAEFLTLSPAERKGMLERLFALERYGKDLHERVKRRLEIAERELAVLETELRNLGDTSEEALASLRGEIRTTEDELVQVRRKLTELDKEVLALGRVREALEGWVARAEELLRREEEALAVRERERVLRQEEFLLALVPLAERLEERRNTLAELGQALERAQADAEAASAQMQKLQRAVDAHRVDGERDRRLLVELGLRLRQLREERERLEEILTRGREVRESLQETGDRLRRLEERRRKLEEERERSARAEREAEAEKARLEPFLAREGALRAAERERWKLEERRNRLREQARDLRRLGDRLGALVHRTSGGLPDLCARLRRWENARDEAYADERRLLGRRDRLAETVLSLRRDLERREREVEAERERLWAARLARKLLRGTPCPVCGSSHHPAPAIPPTAFALSTHAGATSDSPDPREAPPEDLTLDDERRIRELLFAAADLEQRLRRLEFPGDLETLRSQSETVAGILAEVRDLLPPPVRRRLLLADKDDEGDGLPCTPAGEDPTPLGPAGQSDSVPGGGAGTGRKGPIPGEDELTAHAREVAELEDAWRLALERRVALQKDLEALVQSAASLRERLREAQGEWEGRAALLAAAAAELRSARDTWPARHRDVPYSEVDRLLRELEAHRKAADAAEERRKIAAEKRHALEDEAKHLQEVWASLKAESARLDQELESLRKEYSRDSKRIGEEWGKLAGELSSFPPLRSFLDASEAASLPAGARPLLAKAAPPAGAEGRKRLASPPPHVLQKLENEAVRLANELEARGRELEEALRKAEEAYREAVARHERSLASLRAAEAAKAEAEEEWRRALEQGVPEGFAPPAPEELLAAHRSGRLARERIRAEREALEEFERGRNEARIRFDTAARHLVERLREAPPFPGSEELAFLIEGFELDLRGALAEAKRIHQTLLEHVAERERERASLDREKEGLQLRLGSLRSRLDELERNRRRAAELFEEQKRRSRTRELLKTLEHLVQGRALVEFLGREHLEHLVVDAGAQLRFLSRERYALAVDEGGTFLVRDYAHGGLERPASTLSGGERFLASLSLALALSRTVQLRGRHPLRFFFLDEGFGGLDPEALDTALTALERLETHEMLVGVISHVPEVRERISRRILVDPPEAGGRGSRLRFEGF</sequence>
<dbReference type="Gene3D" id="3.40.50.300">
    <property type="entry name" value="P-loop containing nucleotide triphosphate hydrolases"/>
    <property type="match status" value="2"/>
</dbReference>
<comment type="subunit">
    <text evidence="2">Heterodimer of SbcC and SbcD.</text>
</comment>